<evidence type="ECO:0000259" key="2">
    <source>
        <dbReference type="PROSITE" id="PS51462"/>
    </source>
</evidence>
<feature type="domain" description="Nudix hydrolase" evidence="2">
    <location>
        <begin position="1"/>
        <end position="124"/>
    </location>
</feature>
<name>A0A6M3KYS9_9ZZZZ</name>
<proteinExistence type="predicted"/>
<dbReference type="PROSITE" id="PS00893">
    <property type="entry name" value="NUDIX_BOX"/>
    <property type="match status" value="1"/>
</dbReference>
<dbReference type="InterPro" id="IPR020084">
    <property type="entry name" value="NUDIX_hydrolase_CS"/>
</dbReference>
<dbReference type="SUPFAM" id="SSF55811">
    <property type="entry name" value="Nudix"/>
    <property type="match status" value="1"/>
</dbReference>
<dbReference type="InterPro" id="IPR000086">
    <property type="entry name" value="NUDIX_hydrolase_dom"/>
</dbReference>
<sequence>MKEYVVGFAFDHSCKSVLLIYKRTPEWQRGLINGIGGKIKKGELPIQAMVREFKEETGVETDNSDWIYFCLMTAGKEEIYCYYMIGGAHDATSMEDEVVRWFEVGDDNDFISNLNWLIPLALEDDLQKNKGINLFVKATYKKEKE</sequence>
<accession>A0A6M3KYS9</accession>
<dbReference type="PROSITE" id="PS51462">
    <property type="entry name" value="NUDIX"/>
    <property type="match status" value="1"/>
</dbReference>
<dbReference type="GO" id="GO:0016787">
    <property type="term" value="F:hydrolase activity"/>
    <property type="evidence" value="ECO:0007669"/>
    <property type="project" value="UniProtKB-KW"/>
</dbReference>
<dbReference type="AlphaFoldDB" id="A0A6M3KYS9"/>
<organism evidence="3">
    <name type="scientific">viral metagenome</name>
    <dbReference type="NCBI Taxonomy" id="1070528"/>
    <lineage>
        <taxon>unclassified sequences</taxon>
        <taxon>metagenomes</taxon>
        <taxon>organismal metagenomes</taxon>
    </lineage>
</organism>
<evidence type="ECO:0000313" key="3">
    <source>
        <dbReference type="EMBL" id="QJA87373.1"/>
    </source>
</evidence>
<dbReference type="InterPro" id="IPR015797">
    <property type="entry name" value="NUDIX_hydrolase-like_dom_sf"/>
</dbReference>
<reference evidence="3" key="1">
    <citation type="submission" date="2020-03" db="EMBL/GenBank/DDBJ databases">
        <title>The deep terrestrial virosphere.</title>
        <authorList>
            <person name="Holmfeldt K."/>
            <person name="Nilsson E."/>
            <person name="Simone D."/>
            <person name="Lopez-Fernandez M."/>
            <person name="Wu X."/>
            <person name="de Brujin I."/>
            <person name="Lundin D."/>
            <person name="Andersson A."/>
            <person name="Bertilsson S."/>
            <person name="Dopson M."/>
        </authorList>
    </citation>
    <scope>NUCLEOTIDE SEQUENCE</scope>
    <source>
        <strain evidence="3">MM415B03006</strain>
    </source>
</reference>
<dbReference type="Pfam" id="PF00293">
    <property type="entry name" value="NUDIX"/>
    <property type="match status" value="1"/>
</dbReference>
<dbReference type="EMBL" id="MT142701">
    <property type="protein sequence ID" value="QJA87373.1"/>
    <property type="molecule type" value="Genomic_DNA"/>
</dbReference>
<protein>
    <recommendedName>
        <fullName evidence="2">Nudix hydrolase domain-containing protein</fullName>
    </recommendedName>
</protein>
<gene>
    <name evidence="3" type="ORF">MM415B03006_0003</name>
</gene>
<evidence type="ECO:0000256" key="1">
    <source>
        <dbReference type="ARBA" id="ARBA00022801"/>
    </source>
</evidence>
<dbReference type="Gene3D" id="3.90.79.10">
    <property type="entry name" value="Nucleoside Triphosphate Pyrophosphohydrolase"/>
    <property type="match status" value="1"/>
</dbReference>
<keyword evidence="1" id="KW-0378">Hydrolase</keyword>